<evidence type="ECO:0000259" key="4">
    <source>
        <dbReference type="PROSITE" id="PS01124"/>
    </source>
</evidence>
<keyword evidence="3" id="KW-0804">Transcription</keyword>
<gene>
    <name evidence="5" type="ORF">SAMN05660226_01037</name>
</gene>
<dbReference type="Gene3D" id="1.10.10.60">
    <property type="entry name" value="Homeodomain-like"/>
    <property type="match status" value="2"/>
</dbReference>
<dbReference type="PANTHER" id="PTHR43280">
    <property type="entry name" value="ARAC-FAMILY TRANSCRIPTIONAL REGULATOR"/>
    <property type="match status" value="1"/>
</dbReference>
<dbReference type="Pfam" id="PF12833">
    <property type="entry name" value="HTH_18"/>
    <property type="match status" value="1"/>
</dbReference>
<organism evidence="5 6">
    <name type="scientific">Parapedobacter luteus</name>
    <dbReference type="NCBI Taxonomy" id="623280"/>
    <lineage>
        <taxon>Bacteria</taxon>
        <taxon>Pseudomonadati</taxon>
        <taxon>Bacteroidota</taxon>
        <taxon>Sphingobacteriia</taxon>
        <taxon>Sphingobacteriales</taxon>
        <taxon>Sphingobacteriaceae</taxon>
        <taxon>Parapedobacter</taxon>
    </lineage>
</organism>
<name>A0A1T5ATU7_9SPHI</name>
<dbReference type="GO" id="GO:0003700">
    <property type="term" value="F:DNA-binding transcription factor activity"/>
    <property type="evidence" value="ECO:0007669"/>
    <property type="project" value="InterPro"/>
</dbReference>
<evidence type="ECO:0000256" key="1">
    <source>
        <dbReference type="ARBA" id="ARBA00023015"/>
    </source>
</evidence>
<evidence type="ECO:0000313" key="6">
    <source>
        <dbReference type="Proteomes" id="UP000190541"/>
    </source>
</evidence>
<dbReference type="PROSITE" id="PS01124">
    <property type="entry name" value="HTH_ARAC_FAMILY_2"/>
    <property type="match status" value="1"/>
</dbReference>
<dbReference type="InterPro" id="IPR018060">
    <property type="entry name" value="HTH_AraC"/>
</dbReference>
<dbReference type="AlphaFoldDB" id="A0A1T5ATU7"/>
<keyword evidence="6" id="KW-1185">Reference proteome</keyword>
<dbReference type="PRINTS" id="PR00032">
    <property type="entry name" value="HTHARAC"/>
</dbReference>
<dbReference type="EMBL" id="FUYS01000002">
    <property type="protein sequence ID" value="SKB38013.1"/>
    <property type="molecule type" value="Genomic_DNA"/>
</dbReference>
<reference evidence="5 6" key="1">
    <citation type="submission" date="2017-02" db="EMBL/GenBank/DDBJ databases">
        <authorList>
            <person name="Peterson S.W."/>
        </authorList>
    </citation>
    <scope>NUCLEOTIDE SEQUENCE [LARGE SCALE GENOMIC DNA]</scope>
    <source>
        <strain evidence="5 6">DSM 22899</strain>
    </source>
</reference>
<dbReference type="InterPro" id="IPR020449">
    <property type="entry name" value="Tscrpt_reg_AraC-type_HTH"/>
</dbReference>
<dbReference type="STRING" id="623280.SAMN05660226_01037"/>
<protein>
    <submittedName>
        <fullName evidence="5">AraC-type DNA-binding protein</fullName>
    </submittedName>
</protein>
<keyword evidence="2 5" id="KW-0238">DNA-binding</keyword>
<evidence type="ECO:0000256" key="3">
    <source>
        <dbReference type="ARBA" id="ARBA00023163"/>
    </source>
</evidence>
<dbReference type="GO" id="GO:0043565">
    <property type="term" value="F:sequence-specific DNA binding"/>
    <property type="evidence" value="ECO:0007669"/>
    <property type="project" value="InterPro"/>
</dbReference>
<dbReference type="PANTHER" id="PTHR43280:SF32">
    <property type="entry name" value="TRANSCRIPTIONAL REGULATORY PROTEIN"/>
    <property type="match status" value="1"/>
</dbReference>
<sequence>MNNTFVHTFKTLSEFHQMSGLPKPEHPLVSLVDYGLVTYQTKEKEISWVQQFYSMGLKRNIQGKFRYGQQQYDFDEGLLSFVAPGQVVRISTENPEIRPSGWLLLVHPDFIWNTFLAKKIKAYDFFGYAVNEALFLSEKEEQIIIGILKNIEREYHANIDAFSQNIIITQIALLFNYSERFYQRQFLTRKKSGHQLLERLENVLHDYFTNGLTGKGLPTAQYIAEKLHVSPNYLGSLLKTLTGQTTQQHIHEKLIEKAKERLSTTQLTVSEIAYELGFEQPQSFSRLFKAKTNQSPLEFRAGFN</sequence>
<dbReference type="InterPro" id="IPR009057">
    <property type="entry name" value="Homeodomain-like_sf"/>
</dbReference>
<dbReference type="SUPFAM" id="SSF46689">
    <property type="entry name" value="Homeodomain-like"/>
    <property type="match status" value="1"/>
</dbReference>
<dbReference type="SMART" id="SM00342">
    <property type="entry name" value="HTH_ARAC"/>
    <property type="match status" value="1"/>
</dbReference>
<proteinExistence type="predicted"/>
<evidence type="ECO:0000256" key="2">
    <source>
        <dbReference type="ARBA" id="ARBA00023125"/>
    </source>
</evidence>
<dbReference type="OrthoDB" id="9816214at2"/>
<accession>A0A1T5ATU7</accession>
<feature type="domain" description="HTH araC/xylS-type" evidence="4">
    <location>
        <begin position="198"/>
        <end position="302"/>
    </location>
</feature>
<dbReference type="Proteomes" id="UP000190541">
    <property type="component" value="Unassembled WGS sequence"/>
</dbReference>
<dbReference type="RefSeq" id="WP_079716023.1">
    <property type="nucleotide sequence ID" value="NZ_FUYS01000002.1"/>
</dbReference>
<evidence type="ECO:0000313" key="5">
    <source>
        <dbReference type="EMBL" id="SKB38013.1"/>
    </source>
</evidence>
<keyword evidence="1" id="KW-0805">Transcription regulation</keyword>